<dbReference type="EMBL" id="GL876966">
    <property type="protein sequence ID" value="KLU81683.1"/>
    <property type="molecule type" value="Genomic_DNA"/>
</dbReference>
<dbReference type="InterPro" id="IPR016135">
    <property type="entry name" value="UBQ-conjugating_enzyme/RWD"/>
</dbReference>
<feature type="compositionally biased region" description="Acidic residues" evidence="5">
    <location>
        <begin position="124"/>
        <end position="152"/>
    </location>
</feature>
<sequence length="1251" mass="137925">MAARKFRADAAVAAAEAQAGRIGNITSVEKGDDGEVVVTYDSDKLASPLQIRLLATNVDDYPGPCGFLLFTDCEDPPKQILQSMEEVQDHAAAASNFTVLQAASLLAKTLSRRLDVSQLSGSDADLESLDGDDEDDFGGLESDDDNNAQDHEGEDLDHLYALMDGQPGTASSQRAAILSESDQMILARIKRSLRKVRKAGCRVGILTGMLPHSHISIVSMSTRVRKLRLSDEALGAWGLSNSDYIVLLVRLKGGFPFIEQVMERPADSSEMTFRIAKCAKYKPSLAQAMSAFDERKMFETEDQHDEPGDTAPPLSRIFLSRSLDLYMNQYFVSLLKVRGEGGDMSWDEANIRLLDRIGTGSSGPPNKRPRKSKGKSKDPGDHLTDDDDDKSVLLVSWQFAMRYLVDCTKYCLRCHRAIESGFGSIKPFVCSDPLCLFQYMQMGLGPSVEHEILLQPTVVDLLVSFCYVSSQPALRPLVAEPPRFSIREFPVGLSLKVPDMFHSSWNQRTPPDTIPVYVDVSSATATLYDPSDWPDDLRPGTWFVLLPHSHLKEGGVVFAEKESEKLGKYHRPVPHKPTNLDLNYNRGYTEENLIGLTFGTIITTNPVDGTVKFLVGGQTGQLKDPFEYKGPRLTNGGMHLALFNVDFDSLQDAGKARAIRFILNALPPIPAIKAYLDKNTNSSVRNMPNVPPASTTLLEWIVATNRSVILQIEDKDEPEAAEDVAAQPPQSQNQQPPARSSRRKKGGLPAASLPPPPPAPAPVATGQRDRPGGEMVSGMDNFLQFRFAQGSPDKEERFNAELERAVKDEKLEYPTIFAWHGSSIANWHSIIRTGLDYKDLANGRAYGHGIYFSQDFYTSMGYGNVNSSANWPSSELNITMAIALSELINIPKRFRSCHPHLVVQNVDWQQCRYLFVAKTPTQSHLSLGVPVVQPTANPNLTSGFVSQDPTMHVRGPGSRLLQIPLAAIPSSRTIDQGQWRETAATVQAHEEESDEEDQDDKDFLADDAADENNVIVISSDDNDSSVVEISPPPRRRPAHLTDFRAGSLDLSALTHLRPPENAGGASKHLTKQILALRRIQQSTPPHELGWFIDFDKMENMFQLVVELHSFDKGTLLGQDMVNAGVQSVVLELRFGESFPFSPPFVRVIRPRFLPFLNGGGGHVTAGGAMCMQLLTSDGWSPACSIESVLVQVRFAITSTEPPARLAQTRGYGKTDYGVYEAIEAYRRSAHAHGWKVPEDLNRTANPDGSYL</sequence>
<dbReference type="GO" id="GO:0003950">
    <property type="term" value="F:NAD+ poly-ADP-ribosyltransferase activity"/>
    <property type="evidence" value="ECO:0007669"/>
    <property type="project" value="InterPro"/>
</dbReference>
<dbReference type="AlphaFoldDB" id="A0A0C4CS94"/>
<dbReference type="SUPFAM" id="SSF56399">
    <property type="entry name" value="ADP-ribosylation"/>
    <property type="match status" value="1"/>
</dbReference>
<dbReference type="InterPro" id="IPR051838">
    <property type="entry name" value="ARTD_PARP"/>
</dbReference>
<dbReference type="OrthoDB" id="109543at2759"/>
<dbReference type="EnsemblFungi" id="MAPG_00768T1">
    <property type="protein sequence ID" value="MAPG_00768T1"/>
    <property type="gene ID" value="MAPG_00768"/>
</dbReference>
<evidence type="ECO:0000256" key="4">
    <source>
        <dbReference type="ARBA" id="ARBA00023027"/>
    </source>
</evidence>
<dbReference type="SMART" id="SM00212">
    <property type="entry name" value="UBCc"/>
    <property type="match status" value="1"/>
</dbReference>
<evidence type="ECO:0000313" key="7">
    <source>
        <dbReference type="EMBL" id="KLU81683.1"/>
    </source>
</evidence>
<evidence type="ECO:0000313" key="8">
    <source>
        <dbReference type="EnsemblFungi" id="MAPG_00768T1"/>
    </source>
</evidence>
<evidence type="ECO:0000259" key="6">
    <source>
        <dbReference type="PROSITE" id="PS50127"/>
    </source>
</evidence>
<feature type="compositionally biased region" description="Low complexity" evidence="5">
    <location>
        <begin position="725"/>
        <end position="739"/>
    </location>
</feature>
<dbReference type="InterPro" id="IPR012317">
    <property type="entry name" value="Poly(ADP-ribose)pol_cat_dom"/>
</dbReference>
<feature type="domain" description="UBC core" evidence="6">
    <location>
        <begin position="1064"/>
        <end position="1245"/>
    </location>
</feature>
<dbReference type="EnsemblFungi" id="MAPG_00768T0">
    <property type="protein sequence ID" value="MAPG_00768T0"/>
    <property type="gene ID" value="MAPG_00768"/>
</dbReference>
<feature type="region of interest" description="Disordered" evidence="5">
    <location>
        <begin position="716"/>
        <end position="776"/>
    </location>
</feature>
<dbReference type="eggNOG" id="KOG0897">
    <property type="taxonomic scope" value="Eukaryota"/>
</dbReference>
<feature type="compositionally biased region" description="Pro residues" evidence="5">
    <location>
        <begin position="752"/>
        <end position="761"/>
    </location>
</feature>
<reference evidence="7" key="1">
    <citation type="submission" date="2010-05" db="EMBL/GenBank/DDBJ databases">
        <title>The Genome Sequence of Magnaporthe poae strain ATCC 64411.</title>
        <authorList>
            <consortium name="The Broad Institute Genome Sequencing Platform"/>
            <consortium name="Broad Institute Genome Sequencing Center for Infectious Disease"/>
            <person name="Ma L.-J."/>
            <person name="Dead R."/>
            <person name="Young S."/>
            <person name="Zeng Q."/>
            <person name="Koehrsen M."/>
            <person name="Alvarado L."/>
            <person name="Berlin A."/>
            <person name="Chapman S.B."/>
            <person name="Chen Z."/>
            <person name="Freedman E."/>
            <person name="Gellesch M."/>
            <person name="Goldberg J."/>
            <person name="Griggs A."/>
            <person name="Gujja S."/>
            <person name="Heilman E.R."/>
            <person name="Heiman D."/>
            <person name="Hepburn T."/>
            <person name="Howarth C."/>
            <person name="Jen D."/>
            <person name="Larson L."/>
            <person name="Mehta T."/>
            <person name="Neiman D."/>
            <person name="Pearson M."/>
            <person name="Roberts A."/>
            <person name="Saif S."/>
            <person name="Shea T."/>
            <person name="Shenoy N."/>
            <person name="Sisk P."/>
            <person name="Stolte C."/>
            <person name="Sykes S."/>
            <person name="Walk T."/>
            <person name="White J."/>
            <person name="Yandava C."/>
            <person name="Haas B."/>
            <person name="Nusbaum C."/>
            <person name="Birren B."/>
        </authorList>
    </citation>
    <scope>NUCLEOTIDE SEQUENCE</scope>
    <source>
        <strain evidence="7">ATCC 64411</strain>
    </source>
</reference>
<dbReference type="Pfam" id="PF00644">
    <property type="entry name" value="PARP"/>
    <property type="match status" value="1"/>
</dbReference>
<evidence type="ECO:0000256" key="1">
    <source>
        <dbReference type="ARBA" id="ARBA00022676"/>
    </source>
</evidence>
<dbReference type="Gene3D" id="3.90.228.10">
    <property type="match status" value="1"/>
</dbReference>
<dbReference type="Pfam" id="PF00179">
    <property type="entry name" value="UQ_con"/>
    <property type="match status" value="1"/>
</dbReference>
<dbReference type="EMBL" id="GL876966">
    <property type="protein sequence ID" value="KLU81684.1"/>
    <property type="molecule type" value="Genomic_DNA"/>
</dbReference>
<dbReference type="PANTHER" id="PTHR21328">
    <property type="entry name" value="POLY ADP-RIBOSE POLYMERASE FAMILY, MEMBER PARP"/>
    <property type="match status" value="1"/>
</dbReference>
<dbReference type="SUPFAM" id="SSF54495">
    <property type="entry name" value="UBC-like"/>
    <property type="match status" value="1"/>
</dbReference>
<evidence type="ECO:0000256" key="2">
    <source>
        <dbReference type="ARBA" id="ARBA00022679"/>
    </source>
</evidence>
<dbReference type="EMBL" id="ADBL01000177">
    <property type="status" value="NOT_ANNOTATED_CDS"/>
    <property type="molecule type" value="Genomic_DNA"/>
</dbReference>
<dbReference type="Proteomes" id="UP000011715">
    <property type="component" value="Unassembled WGS sequence"/>
</dbReference>
<dbReference type="PROSITE" id="PS50127">
    <property type="entry name" value="UBC_2"/>
    <property type="match status" value="1"/>
</dbReference>
<dbReference type="VEuPathDB" id="FungiDB:MAPG_00768"/>
<evidence type="ECO:0000256" key="3">
    <source>
        <dbReference type="ARBA" id="ARBA00022695"/>
    </source>
</evidence>
<feature type="region of interest" description="Disordered" evidence="5">
    <location>
        <begin position="121"/>
        <end position="152"/>
    </location>
</feature>
<dbReference type="Gene3D" id="3.10.110.10">
    <property type="entry name" value="Ubiquitin Conjugating Enzyme"/>
    <property type="match status" value="1"/>
</dbReference>
<reference evidence="8" key="4">
    <citation type="journal article" date="2015" name="G3 (Bethesda)">
        <title>Genome sequences of three phytopathogenic species of the Magnaporthaceae family of fungi.</title>
        <authorList>
            <person name="Okagaki L.H."/>
            <person name="Nunes C.C."/>
            <person name="Sailsbery J."/>
            <person name="Clay B."/>
            <person name="Brown D."/>
            <person name="John T."/>
            <person name="Oh Y."/>
            <person name="Young N."/>
            <person name="Fitzgerald M."/>
            <person name="Haas B.J."/>
            <person name="Zeng Q."/>
            <person name="Young S."/>
            <person name="Adiconis X."/>
            <person name="Fan L."/>
            <person name="Levin J.Z."/>
            <person name="Mitchell T.K."/>
            <person name="Okubara P.A."/>
            <person name="Farman M.L."/>
            <person name="Kohn L.M."/>
            <person name="Birren B."/>
            <person name="Ma L.-J."/>
            <person name="Dean R.A."/>
        </authorList>
    </citation>
    <scope>NUCLEOTIDE SEQUENCE</scope>
    <source>
        <strain evidence="8">ATCC 64411 / 73-15</strain>
    </source>
</reference>
<protein>
    <recommendedName>
        <fullName evidence="6">UBC core domain-containing protein</fullName>
    </recommendedName>
</protein>
<keyword evidence="1" id="KW-0328">Glycosyltransferase</keyword>
<gene>
    <name evidence="7" type="ORF">MAPG_00768</name>
</gene>
<dbReference type="OMA" id="LVCHCKT"/>
<dbReference type="InterPro" id="IPR000608">
    <property type="entry name" value="UBC"/>
</dbReference>
<reference evidence="9" key="2">
    <citation type="submission" date="2010-05" db="EMBL/GenBank/DDBJ databases">
        <title>The genome sequence of Magnaporthe poae strain ATCC 64411.</title>
        <authorList>
            <person name="Ma L.-J."/>
            <person name="Dead R."/>
            <person name="Young S."/>
            <person name="Zeng Q."/>
            <person name="Koehrsen M."/>
            <person name="Alvarado L."/>
            <person name="Berlin A."/>
            <person name="Chapman S.B."/>
            <person name="Chen Z."/>
            <person name="Freedman E."/>
            <person name="Gellesch M."/>
            <person name="Goldberg J."/>
            <person name="Griggs A."/>
            <person name="Gujja S."/>
            <person name="Heilman E.R."/>
            <person name="Heiman D."/>
            <person name="Hepburn T."/>
            <person name="Howarth C."/>
            <person name="Jen D."/>
            <person name="Larson L."/>
            <person name="Mehta T."/>
            <person name="Neiman D."/>
            <person name="Pearson M."/>
            <person name="Roberts A."/>
            <person name="Saif S."/>
            <person name="Shea T."/>
            <person name="Shenoy N."/>
            <person name="Sisk P."/>
            <person name="Stolte C."/>
            <person name="Sykes S."/>
            <person name="Walk T."/>
            <person name="White J."/>
            <person name="Yandava C."/>
            <person name="Haas B."/>
            <person name="Nusbaum C."/>
            <person name="Birren B."/>
        </authorList>
    </citation>
    <scope>NUCLEOTIDE SEQUENCE [LARGE SCALE GENOMIC DNA]</scope>
    <source>
        <strain evidence="9">ATCC 64411 / 73-15</strain>
    </source>
</reference>
<keyword evidence="9" id="KW-1185">Reference proteome</keyword>
<dbReference type="GO" id="GO:0016779">
    <property type="term" value="F:nucleotidyltransferase activity"/>
    <property type="evidence" value="ECO:0007669"/>
    <property type="project" value="UniProtKB-KW"/>
</dbReference>
<proteinExistence type="predicted"/>
<keyword evidence="3" id="KW-0548">Nucleotidyltransferase</keyword>
<feature type="region of interest" description="Disordered" evidence="5">
    <location>
        <begin position="356"/>
        <end position="385"/>
    </location>
</feature>
<evidence type="ECO:0000313" key="9">
    <source>
        <dbReference type="Proteomes" id="UP000011715"/>
    </source>
</evidence>
<reference evidence="8" key="5">
    <citation type="submission" date="2015-06" db="UniProtKB">
        <authorList>
            <consortium name="EnsemblFungi"/>
        </authorList>
    </citation>
    <scope>IDENTIFICATION</scope>
    <source>
        <strain evidence="8">ATCC 64411</strain>
    </source>
</reference>
<dbReference type="STRING" id="644358.A0A0C4CS94"/>
<accession>A0A0C4CS94</accession>
<organism evidence="8 9">
    <name type="scientific">Magnaporthiopsis poae (strain ATCC 64411 / 73-15)</name>
    <name type="common">Kentucky bluegrass fungus</name>
    <name type="synonym">Magnaporthe poae</name>
    <dbReference type="NCBI Taxonomy" id="644358"/>
    <lineage>
        <taxon>Eukaryota</taxon>
        <taxon>Fungi</taxon>
        <taxon>Dikarya</taxon>
        <taxon>Ascomycota</taxon>
        <taxon>Pezizomycotina</taxon>
        <taxon>Sordariomycetes</taxon>
        <taxon>Sordariomycetidae</taxon>
        <taxon>Magnaporthales</taxon>
        <taxon>Magnaporthaceae</taxon>
        <taxon>Magnaporthiopsis</taxon>
    </lineage>
</organism>
<keyword evidence="2" id="KW-0808">Transferase</keyword>
<keyword evidence="4" id="KW-0520">NAD</keyword>
<name>A0A0C4CS94_MAGP6</name>
<reference evidence="7" key="3">
    <citation type="submission" date="2011-03" db="EMBL/GenBank/DDBJ databases">
        <title>Annotation of Magnaporthe poae ATCC 64411.</title>
        <authorList>
            <person name="Ma L.-J."/>
            <person name="Dead R."/>
            <person name="Young S.K."/>
            <person name="Zeng Q."/>
            <person name="Gargeya S."/>
            <person name="Fitzgerald M."/>
            <person name="Haas B."/>
            <person name="Abouelleil A."/>
            <person name="Alvarado L."/>
            <person name="Arachchi H.M."/>
            <person name="Berlin A."/>
            <person name="Brown A."/>
            <person name="Chapman S.B."/>
            <person name="Chen Z."/>
            <person name="Dunbar C."/>
            <person name="Freedman E."/>
            <person name="Gearin G."/>
            <person name="Gellesch M."/>
            <person name="Goldberg J."/>
            <person name="Griggs A."/>
            <person name="Gujja S."/>
            <person name="Heiman D."/>
            <person name="Howarth C."/>
            <person name="Larson L."/>
            <person name="Lui A."/>
            <person name="MacDonald P.J.P."/>
            <person name="Mehta T."/>
            <person name="Montmayeur A."/>
            <person name="Murphy C."/>
            <person name="Neiman D."/>
            <person name="Pearson M."/>
            <person name="Priest M."/>
            <person name="Roberts A."/>
            <person name="Saif S."/>
            <person name="Shea T."/>
            <person name="Shenoy N."/>
            <person name="Sisk P."/>
            <person name="Stolte C."/>
            <person name="Sykes S."/>
            <person name="Yandava C."/>
            <person name="Wortman J."/>
            <person name="Nusbaum C."/>
            <person name="Birren B."/>
        </authorList>
    </citation>
    <scope>NUCLEOTIDE SEQUENCE</scope>
    <source>
        <strain evidence="7">ATCC 64411</strain>
    </source>
</reference>
<dbReference type="CDD" id="cd23802">
    <property type="entry name" value="UBCc_UBE2Q"/>
    <property type="match status" value="1"/>
</dbReference>
<evidence type="ECO:0000256" key="5">
    <source>
        <dbReference type="SAM" id="MobiDB-lite"/>
    </source>
</evidence>